<evidence type="ECO:0000313" key="2">
    <source>
        <dbReference type="EMBL" id="EKC72246.1"/>
    </source>
</evidence>
<feature type="domain" description="CRISPR-associated endonuclease Cas9 REC lobe" evidence="1">
    <location>
        <begin position="4"/>
        <end position="189"/>
    </location>
</feature>
<proteinExistence type="predicted"/>
<dbReference type="InterPro" id="IPR032240">
    <property type="entry name" value="Cas9_REC"/>
</dbReference>
<dbReference type="AlphaFoldDB" id="K1UL67"/>
<feature type="non-terminal residue" evidence="2">
    <location>
        <position position="1"/>
    </location>
</feature>
<dbReference type="Pfam" id="PF16592">
    <property type="entry name" value="Cas9_REC"/>
    <property type="match status" value="1"/>
</dbReference>
<reference evidence="2" key="1">
    <citation type="journal article" date="2013" name="Environ. Microbiol.">
        <title>Microbiota from the distal guts of lean and obese adolescents exhibit partial functional redundancy besides clear differences in community structure.</title>
        <authorList>
            <person name="Ferrer M."/>
            <person name="Ruiz A."/>
            <person name="Lanza F."/>
            <person name="Haange S.B."/>
            <person name="Oberbach A."/>
            <person name="Till H."/>
            <person name="Bargiela R."/>
            <person name="Campoy C."/>
            <person name="Segura M.T."/>
            <person name="Richter M."/>
            <person name="von Bergen M."/>
            <person name="Seifert J."/>
            <person name="Suarez A."/>
        </authorList>
    </citation>
    <scope>NUCLEOTIDE SEQUENCE</scope>
</reference>
<protein>
    <submittedName>
        <fullName evidence="2">CRISPR-associated protein, Csn1 family</fullName>
    </submittedName>
</protein>
<comment type="caution">
    <text evidence="2">The sequence shown here is derived from an EMBL/GenBank/DDBJ whole genome shotgun (WGS) entry which is preliminary data.</text>
</comment>
<evidence type="ECO:0000259" key="1">
    <source>
        <dbReference type="Pfam" id="PF16592"/>
    </source>
</evidence>
<organism evidence="2">
    <name type="scientific">human gut metagenome</name>
    <dbReference type="NCBI Taxonomy" id="408170"/>
    <lineage>
        <taxon>unclassified sequences</taxon>
        <taxon>metagenomes</taxon>
        <taxon>organismal metagenomes</taxon>
    </lineage>
</organism>
<sequence length="199" mass="23091">YKAMFDEIENKTFMPKQVTKSNGVVPMQVNEEELKAILDNAKDYLPFLNLCDENGVSVYDKIIKIFEYRIPYYVGPLNTHTENSWLKRKDGVKIYPWNFDDVVDIDSSAEKFINNLTSKCTYLPECDVIPKCSLLYSKFTVLNEINNLKLNGEDIPVELKQGIYNDLFMTRRKVTIKQIKDYLKARGCYDNNDVLSGID</sequence>
<dbReference type="EMBL" id="AJWY01004485">
    <property type="protein sequence ID" value="EKC72246.1"/>
    <property type="molecule type" value="Genomic_DNA"/>
</dbReference>
<feature type="non-terminal residue" evidence="2">
    <location>
        <position position="199"/>
    </location>
</feature>
<name>K1UL67_9ZZZZ</name>
<dbReference type="NCBIfam" id="TIGR01865">
    <property type="entry name" value="cas_Csn1"/>
    <property type="match status" value="1"/>
</dbReference>
<dbReference type="GO" id="GO:0004519">
    <property type="term" value="F:endonuclease activity"/>
    <property type="evidence" value="ECO:0007669"/>
    <property type="project" value="InterPro"/>
</dbReference>
<dbReference type="InterPro" id="IPR028629">
    <property type="entry name" value="Cas9"/>
</dbReference>
<accession>K1UL67</accession>
<gene>
    <name evidence="2" type="ORF">LEA_06840</name>
</gene>